<keyword evidence="3" id="KW-1185">Reference proteome</keyword>
<dbReference type="EMBL" id="JAIWYP010000010">
    <property type="protein sequence ID" value="KAH3752784.1"/>
    <property type="molecule type" value="Genomic_DNA"/>
</dbReference>
<comment type="caution">
    <text evidence="2">The sequence shown here is derived from an EMBL/GenBank/DDBJ whole genome shotgun (WGS) entry which is preliminary data.</text>
</comment>
<organism evidence="2 3">
    <name type="scientific">Dreissena polymorpha</name>
    <name type="common">Zebra mussel</name>
    <name type="synonym">Mytilus polymorpha</name>
    <dbReference type="NCBI Taxonomy" id="45954"/>
    <lineage>
        <taxon>Eukaryota</taxon>
        <taxon>Metazoa</taxon>
        <taxon>Spiralia</taxon>
        <taxon>Lophotrochozoa</taxon>
        <taxon>Mollusca</taxon>
        <taxon>Bivalvia</taxon>
        <taxon>Autobranchia</taxon>
        <taxon>Heteroconchia</taxon>
        <taxon>Euheterodonta</taxon>
        <taxon>Imparidentia</taxon>
        <taxon>Neoheterodontei</taxon>
        <taxon>Myida</taxon>
        <taxon>Dreissenoidea</taxon>
        <taxon>Dreissenidae</taxon>
        <taxon>Dreissena</taxon>
    </lineage>
</organism>
<reference evidence="2" key="2">
    <citation type="submission" date="2020-11" db="EMBL/GenBank/DDBJ databases">
        <authorList>
            <person name="McCartney M.A."/>
            <person name="Auch B."/>
            <person name="Kono T."/>
            <person name="Mallez S."/>
            <person name="Becker A."/>
            <person name="Gohl D.M."/>
            <person name="Silverstein K.A.T."/>
            <person name="Koren S."/>
            <person name="Bechman K.B."/>
            <person name="Herman A."/>
            <person name="Abrahante J.E."/>
            <person name="Garbe J."/>
        </authorList>
    </citation>
    <scope>NUCLEOTIDE SEQUENCE</scope>
    <source>
        <strain evidence="2">Duluth1</strain>
        <tissue evidence="2">Whole animal</tissue>
    </source>
</reference>
<evidence type="ECO:0000313" key="3">
    <source>
        <dbReference type="Proteomes" id="UP000828390"/>
    </source>
</evidence>
<name>A0A9D4I912_DREPO</name>
<feature type="region of interest" description="Disordered" evidence="1">
    <location>
        <begin position="341"/>
        <end position="389"/>
    </location>
</feature>
<sequence>MVYVQNPGTITMSFCTFRHATIILQHVNASVIQNCMFSQTDSAAITVEGYPKEDRNWTNGALNSKIMKTCTLQKKLDKHSEGLLPKSAFSLSTATTSNVKSGAKSYLMRRYSLDTDTVYQKLVKQPRSHDVDLDTSKDDVPLLGAMGGSNEHHLLQRRNSHCGTESNFSHVTHDNAHDCDLDDCKRVSNKLGTHAHSYAQSMPPGAPTLSMHNLTQQNISSHNSRHQKEKIKRIESFVSDCAKYGSTEQTGEITHGEGEHCQDDLSPLNDLDFQGHSQDHIGHQAEHYHHRPHNYHHHSNLLLPTNLNFPNHNASIESDEDIDLLSEKPDCRVPALDLHSLRSHDRHDNPPVVVGNEGEGARARSLSSSEVSIHTASSNDVSDEDPGSNSGTLILKKPFCDTSLCSYTQFDAFEVS</sequence>
<evidence type="ECO:0000256" key="1">
    <source>
        <dbReference type="SAM" id="MobiDB-lite"/>
    </source>
</evidence>
<dbReference type="Proteomes" id="UP000828390">
    <property type="component" value="Unassembled WGS sequence"/>
</dbReference>
<feature type="compositionally biased region" description="Polar residues" evidence="1">
    <location>
        <begin position="365"/>
        <end position="380"/>
    </location>
</feature>
<protein>
    <submittedName>
        <fullName evidence="2">Uncharacterized protein</fullName>
    </submittedName>
</protein>
<dbReference type="AlphaFoldDB" id="A0A9D4I912"/>
<accession>A0A9D4I912</accession>
<reference evidence="2" key="1">
    <citation type="journal article" date="2019" name="bioRxiv">
        <title>The Genome of the Zebra Mussel, Dreissena polymorpha: A Resource for Invasive Species Research.</title>
        <authorList>
            <person name="McCartney M.A."/>
            <person name="Auch B."/>
            <person name="Kono T."/>
            <person name="Mallez S."/>
            <person name="Zhang Y."/>
            <person name="Obille A."/>
            <person name="Becker A."/>
            <person name="Abrahante J.E."/>
            <person name="Garbe J."/>
            <person name="Badalamenti J.P."/>
            <person name="Herman A."/>
            <person name="Mangelson H."/>
            <person name="Liachko I."/>
            <person name="Sullivan S."/>
            <person name="Sone E.D."/>
            <person name="Koren S."/>
            <person name="Silverstein K.A.T."/>
            <person name="Beckman K.B."/>
            <person name="Gohl D.M."/>
        </authorList>
    </citation>
    <scope>NUCLEOTIDE SEQUENCE</scope>
    <source>
        <strain evidence="2">Duluth1</strain>
        <tissue evidence="2">Whole animal</tissue>
    </source>
</reference>
<proteinExistence type="predicted"/>
<gene>
    <name evidence="2" type="ORF">DPMN_187410</name>
</gene>
<evidence type="ECO:0000313" key="2">
    <source>
        <dbReference type="EMBL" id="KAH3752784.1"/>
    </source>
</evidence>